<keyword evidence="7" id="KW-1185">Reference proteome</keyword>
<dbReference type="Proteomes" id="UP000036097">
    <property type="component" value="Unassembled WGS sequence"/>
</dbReference>
<comment type="subcellular location">
    <subcellularLocation>
        <location evidence="1">Cell outer membrane</location>
        <topology evidence="1">Multi-pass membrane protein</topology>
    </subcellularLocation>
</comment>
<dbReference type="RefSeq" id="WP_047877372.1">
    <property type="nucleotide sequence ID" value="NZ_LDOT01000002.1"/>
</dbReference>
<comment type="caution">
    <text evidence="6">The sequence shown here is derived from an EMBL/GenBank/DDBJ whole genome shotgun (WGS) entry which is preliminary data.</text>
</comment>
<feature type="domain" description="Porin" evidence="5">
    <location>
        <begin position="7"/>
        <end position="316"/>
    </location>
</feature>
<keyword evidence="2 4" id="KW-0732">Signal</keyword>
<dbReference type="PATRIC" id="fig|1195763.3.peg.684"/>
<dbReference type="PANTHER" id="PTHR34501:SF2">
    <property type="entry name" value="OUTER MEMBRANE PORIN F-RELATED"/>
    <property type="match status" value="1"/>
</dbReference>
<dbReference type="Pfam" id="PF13609">
    <property type="entry name" value="Porin_4"/>
    <property type="match status" value="1"/>
</dbReference>
<dbReference type="InterPro" id="IPR023614">
    <property type="entry name" value="Porin_dom_sf"/>
</dbReference>
<evidence type="ECO:0000313" key="6">
    <source>
        <dbReference type="EMBL" id="KLV09353.1"/>
    </source>
</evidence>
<evidence type="ECO:0000256" key="1">
    <source>
        <dbReference type="ARBA" id="ARBA00004571"/>
    </source>
</evidence>
<dbReference type="GO" id="GO:0009279">
    <property type="term" value="C:cell outer membrane"/>
    <property type="evidence" value="ECO:0007669"/>
    <property type="project" value="UniProtKB-SubCell"/>
</dbReference>
<accession>A0A0J1HCG9</accession>
<dbReference type="Gene3D" id="2.40.160.10">
    <property type="entry name" value="Porin"/>
    <property type="match status" value="1"/>
</dbReference>
<evidence type="ECO:0000256" key="3">
    <source>
        <dbReference type="ARBA" id="ARBA00023136"/>
    </source>
</evidence>
<evidence type="ECO:0000256" key="4">
    <source>
        <dbReference type="SAM" id="SignalP"/>
    </source>
</evidence>
<dbReference type="PANTHER" id="PTHR34501">
    <property type="entry name" value="PROTEIN YDDL-RELATED"/>
    <property type="match status" value="1"/>
</dbReference>
<dbReference type="STRING" id="1195763.ABT56_03175"/>
<dbReference type="GO" id="GO:0015288">
    <property type="term" value="F:porin activity"/>
    <property type="evidence" value="ECO:0007669"/>
    <property type="project" value="InterPro"/>
</dbReference>
<dbReference type="AlphaFoldDB" id="A0A0J1HCG9"/>
<sequence>MKKTLLALSVLAAGSAQAGINLYDANGVTVDLSGAAEVQYLQPIQAEGDKSDAGLHLDDGDLQLNTTIAITDGLNAVAGIGFAFEKRDVENDKLFVGLGGDFGTMTFGRQLYISDDMGIGKDYELGFSQVDFVQTEGNEAIKYVFDNGQFYFGLTHDLDANADGLADRNNATDFLGGDGTVTDARLGARFGDFDVRGYYYTADNINKSATDVDGFNLEAEYVMGAFAFAASYGNIEYTSSANSANKSDADVFEINGSYTLGKNTFALGYNRADVSVDGSGEYLENGTTDNVYANVTHQLHSNVKVYGELGWADQDGADLDLGYLVGMEVKF</sequence>
<dbReference type="InterPro" id="IPR050298">
    <property type="entry name" value="Gram-neg_bact_OMP"/>
</dbReference>
<proteinExistence type="predicted"/>
<dbReference type="InterPro" id="IPR033900">
    <property type="entry name" value="Gram_neg_porin_domain"/>
</dbReference>
<organism evidence="6 7">
    <name type="scientific">Photobacterium aquae</name>
    <dbReference type="NCBI Taxonomy" id="1195763"/>
    <lineage>
        <taxon>Bacteria</taxon>
        <taxon>Pseudomonadati</taxon>
        <taxon>Pseudomonadota</taxon>
        <taxon>Gammaproteobacteria</taxon>
        <taxon>Vibrionales</taxon>
        <taxon>Vibrionaceae</taxon>
        <taxon>Photobacterium</taxon>
    </lineage>
</organism>
<protein>
    <submittedName>
        <fullName evidence="6">Porin</fullName>
    </submittedName>
</protein>
<evidence type="ECO:0000256" key="2">
    <source>
        <dbReference type="ARBA" id="ARBA00022729"/>
    </source>
</evidence>
<dbReference type="SUPFAM" id="SSF56935">
    <property type="entry name" value="Porins"/>
    <property type="match status" value="1"/>
</dbReference>
<feature type="chain" id="PRO_5005252553" evidence="4">
    <location>
        <begin position="19"/>
        <end position="331"/>
    </location>
</feature>
<evidence type="ECO:0000313" key="7">
    <source>
        <dbReference type="Proteomes" id="UP000036097"/>
    </source>
</evidence>
<gene>
    <name evidence="6" type="ORF">ABT56_03175</name>
</gene>
<name>A0A0J1HCG9_9GAMM</name>
<evidence type="ECO:0000259" key="5">
    <source>
        <dbReference type="Pfam" id="PF13609"/>
    </source>
</evidence>
<feature type="signal peptide" evidence="4">
    <location>
        <begin position="1"/>
        <end position="18"/>
    </location>
</feature>
<keyword evidence="3" id="KW-0472">Membrane</keyword>
<dbReference type="EMBL" id="LDOT01000002">
    <property type="protein sequence ID" value="KLV09353.1"/>
    <property type="molecule type" value="Genomic_DNA"/>
</dbReference>
<dbReference type="OrthoDB" id="6213950at2"/>
<reference evidence="6 7" key="1">
    <citation type="submission" date="2015-05" db="EMBL/GenBank/DDBJ databases">
        <title>Photobacterium galathea sp. nov.</title>
        <authorList>
            <person name="Machado H."/>
            <person name="Gram L."/>
        </authorList>
    </citation>
    <scope>NUCLEOTIDE SEQUENCE [LARGE SCALE GENOMIC DNA]</scope>
    <source>
        <strain evidence="6 7">CGMCC 1.12159</strain>
    </source>
</reference>